<organism evidence="1">
    <name type="scientific">Lepeophtheirus salmonis</name>
    <name type="common">Salmon louse</name>
    <name type="synonym">Caligus salmonis</name>
    <dbReference type="NCBI Taxonomy" id="72036"/>
    <lineage>
        <taxon>Eukaryota</taxon>
        <taxon>Metazoa</taxon>
        <taxon>Ecdysozoa</taxon>
        <taxon>Arthropoda</taxon>
        <taxon>Crustacea</taxon>
        <taxon>Multicrustacea</taxon>
        <taxon>Hexanauplia</taxon>
        <taxon>Copepoda</taxon>
        <taxon>Siphonostomatoida</taxon>
        <taxon>Caligidae</taxon>
        <taxon>Lepeophtheirus</taxon>
    </lineage>
</organism>
<protein>
    <submittedName>
        <fullName evidence="1">Uncharacterized protein</fullName>
    </submittedName>
</protein>
<name>A0A0K2VGL2_LEPSM</name>
<dbReference type="AlphaFoldDB" id="A0A0K2VGL2"/>
<sequence length="93" mass="10420">QHSEAGDTFYVTETISQARTRKFRICPTMTTIYGPFVDHPSRMERAAVPSRGLIPIVEIEGLGITATALDVLSHQCHEFQILFTPQLVLTSKF</sequence>
<feature type="non-terminal residue" evidence="1">
    <location>
        <position position="1"/>
    </location>
</feature>
<accession>A0A0K2VGL2</accession>
<reference evidence="1" key="1">
    <citation type="submission" date="2014-05" db="EMBL/GenBank/DDBJ databases">
        <authorList>
            <person name="Chronopoulou M."/>
        </authorList>
    </citation>
    <scope>NUCLEOTIDE SEQUENCE</scope>
    <source>
        <tissue evidence="1">Whole organism</tissue>
    </source>
</reference>
<evidence type="ECO:0000313" key="1">
    <source>
        <dbReference type="EMBL" id="CDW49091.1"/>
    </source>
</evidence>
<proteinExistence type="predicted"/>
<dbReference type="EMBL" id="HACA01031730">
    <property type="protein sequence ID" value="CDW49091.1"/>
    <property type="molecule type" value="Transcribed_RNA"/>
</dbReference>